<evidence type="ECO:0000313" key="6">
    <source>
        <dbReference type="EMBL" id="KAF3196743.1"/>
    </source>
</evidence>
<dbReference type="AlphaFoldDB" id="A0A6G1LRZ6"/>
<evidence type="ECO:0000313" key="8">
    <source>
        <dbReference type="Proteomes" id="UP000472727"/>
    </source>
</evidence>
<evidence type="ECO:0000313" key="9">
    <source>
        <dbReference type="Proteomes" id="UP000483672"/>
    </source>
</evidence>
<comment type="caution">
    <text evidence="6">The sequence shown here is derived from an EMBL/GenBank/DDBJ whole genome shotgun (WGS) entry which is preliminary data.</text>
</comment>
<dbReference type="PANTHER" id="PTHR45890">
    <property type="entry name" value="AARF DOMAIN CONTAINING KINASE 2 (PREDICTED)"/>
    <property type="match status" value="1"/>
</dbReference>
<feature type="domain" description="ABC1 atypical kinase-like" evidence="4">
    <location>
        <begin position="326"/>
        <end position="473"/>
    </location>
</feature>
<feature type="transmembrane region" description="Helical" evidence="3">
    <location>
        <begin position="156"/>
        <end position="176"/>
    </location>
</feature>
<feature type="compositionally biased region" description="Polar residues" evidence="2">
    <location>
        <begin position="494"/>
        <end position="505"/>
    </location>
</feature>
<accession>A0A6G1LRZ6</accession>
<feature type="domain" description="ABC1 atypical kinase-like" evidence="4">
    <location>
        <begin position="232"/>
        <end position="283"/>
    </location>
</feature>
<dbReference type="SUPFAM" id="SSF56112">
    <property type="entry name" value="Protein kinase-like (PK-like)"/>
    <property type="match status" value="1"/>
</dbReference>
<keyword evidence="3" id="KW-0812">Transmembrane</keyword>
<dbReference type="PANTHER" id="PTHR45890:SF1">
    <property type="entry name" value="AARF DOMAIN CONTAINING KINASE 2"/>
    <property type="match status" value="1"/>
</dbReference>
<proteinExistence type="inferred from homology"/>
<dbReference type="OrthoDB" id="1290869at2759"/>
<keyword evidence="3" id="KW-1133">Transmembrane helix</keyword>
<evidence type="ECO:0000313" key="10">
    <source>
        <dbReference type="Proteomes" id="UP000614610"/>
    </source>
</evidence>
<dbReference type="EMBL" id="WIWS01000236">
    <property type="protein sequence ID" value="KAF3196185.1"/>
    <property type="molecule type" value="Genomic_DNA"/>
</dbReference>
<evidence type="ECO:0000256" key="3">
    <source>
        <dbReference type="SAM" id="Phobius"/>
    </source>
</evidence>
<dbReference type="InterPro" id="IPR011009">
    <property type="entry name" value="Kinase-like_dom_sf"/>
</dbReference>
<dbReference type="EMBL" id="WIWT01000201">
    <property type="protein sequence ID" value="KAF3196743.1"/>
    <property type="molecule type" value="Genomic_DNA"/>
</dbReference>
<dbReference type="Proteomes" id="UP000483672">
    <property type="component" value="Unassembled WGS sequence"/>
</dbReference>
<keyword evidence="3" id="KW-0472">Membrane</keyword>
<dbReference type="InterPro" id="IPR004147">
    <property type="entry name" value="ABC1_dom"/>
</dbReference>
<evidence type="ECO:0000259" key="4">
    <source>
        <dbReference type="Pfam" id="PF03109"/>
    </source>
</evidence>
<comment type="similarity">
    <text evidence="1">Belongs to the protein kinase superfamily. ADCK protein kinase family.</text>
</comment>
<evidence type="ECO:0000256" key="1">
    <source>
        <dbReference type="ARBA" id="ARBA00009670"/>
    </source>
</evidence>
<dbReference type="EMBL" id="WIPF01000177">
    <property type="protein sequence ID" value="KAF3201718.1"/>
    <property type="molecule type" value="Genomic_DNA"/>
</dbReference>
<feature type="region of interest" description="Disordered" evidence="2">
    <location>
        <begin position="494"/>
        <end position="515"/>
    </location>
</feature>
<dbReference type="Proteomes" id="UP000472727">
    <property type="component" value="Unassembled WGS sequence"/>
</dbReference>
<dbReference type="GO" id="GO:0005739">
    <property type="term" value="C:mitochondrion"/>
    <property type="evidence" value="ECO:0007669"/>
    <property type="project" value="TreeGrafter"/>
</dbReference>
<evidence type="ECO:0000256" key="2">
    <source>
        <dbReference type="SAM" id="MobiDB-lite"/>
    </source>
</evidence>
<evidence type="ECO:0000313" key="7">
    <source>
        <dbReference type="EMBL" id="KAF3201718.1"/>
    </source>
</evidence>
<dbReference type="InterPro" id="IPR052402">
    <property type="entry name" value="ADCK_kinase"/>
</dbReference>
<reference evidence="8 9" key="1">
    <citation type="submission" date="2019-06" db="EMBL/GenBank/DDBJ databases">
        <authorList>
            <person name="Palmer J.M."/>
        </authorList>
    </citation>
    <scope>NUCLEOTIDE SEQUENCE</scope>
    <source>
        <strain evidence="5 8">TWF106</strain>
        <strain evidence="7 9">TWF191</strain>
        <strain evidence="6">TWF679</strain>
    </source>
</reference>
<dbReference type="Pfam" id="PF03109">
    <property type="entry name" value="ABC1"/>
    <property type="match status" value="2"/>
</dbReference>
<dbReference type="CDD" id="cd13971">
    <property type="entry name" value="ADCK2-like"/>
    <property type="match status" value="1"/>
</dbReference>
<sequence>MASGYKVASRCLHRTSQPTSTSALKQSTPGLWWLGRSHSVINPSIRSTLKQPSWMPFIQKLPKRRPSASSRIHPSRPSTIILTSLSLLFLSPASSSSVDAQDAEPPTQELRLLAKAEEETQHRRMGNGPSLRDTLSYARYYIYTYFLEPVATGLRFLHLALLFLPVMITMPAIWIGPRLPLQDGERAGTLWWYSYLVKSMEMAGPTFIKLGQWAASRTDIFPMQMCFIMSTLHSNVAAHSLAKTKEIIEEAFSGRSFDTIFLEFEETPLGVGAIAQVYRAKLRRDLSPSPQSSKSTTPLSLRHSAQELLNKLDTFVKSTPSKAPSDWVAIKVLHPYVEQLVHRDLRIMKIFAYIINSLPTLEWLSLPDEVDKFGEMMRLQLDLRIEANNLLRFRDNFKNRNTVTFPMPYMNFSTRQVLVEEFALGIPLEVFLKNGGGVFQKQAADMGLDAFLHMLLIDNFAHADLHPGNILIRFYRPTPPPAFSQVSLPFSKTTSQHHLNSTGERQAQERKRNENPFQVTEEVLSRLQPLHDNPAKWRDELSKLNDEGFKLQLIFIDTGLVTELSPINRRNFLDLFTAVAEFDGYRAGELMVSRCRQPSSVRDKDIFCLRMQHLVLGVKNKTFTLGKIKIADILSEVMSMIRSHHVRLEGDFINVVVSILLLEGIGRRLDPNIDIFKSSLPILRQIGAQQGHQILNSDMSLLKIWLGLELRTIVSSSFEDVDNSVLIKYFWNE</sequence>
<protein>
    <recommendedName>
        <fullName evidence="4">ABC1 atypical kinase-like domain-containing protein</fullName>
    </recommendedName>
</protein>
<gene>
    <name evidence="5" type="ORF">TWF106_005218</name>
    <name evidence="7" type="ORF">TWF191_003244</name>
    <name evidence="6" type="ORF">TWF679_004501</name>
</gene>
<name>A0A6G1LRZ6_ORBOL</name>
<organism evidence="6 10">
    <name type="scientific">Orbilia oligospora</name>
    <name type="common">Nematode-trapping fungus</name>
    <name type="synonym">Arthrobotrys oligospora</name>
    <dbReference type="NCBI Taxonomy" id="2813651"/>
    <lineage>
        <taxon>Eukaryota</taxon>
        <taxon>Fungi</taxon>
        <taxon>Dikarya</taxon>
        <taxon>Ascomycota</taxon>
        <taxon>Pezizomycotina</taxon>
        <taxon>Orbiliomycetes</taxon>
        <taxon>Orbiliales</taxon>
        <taxon>Orbiliaceae</taxon>
        <taxon>Orbilia</taxon>
    </lineage>
</organism>
<dbReference type="InterPro" id="IPR044095">
    <property type="entry name" value="ADCK2_dom"/>
</dbReference>
<dbReference type="Proteomes" id="UP000614610">
    <property type="component" value="Unassembled WGS sequence"/>
</dbReference>
<evidence type="ECO:0000313" key="5">
    <source>
        <dbReference type="EMBL" id="KAF3196185.1"/>
    </source>
</evidence>